<dbReference type="AlphaFoldDB" id="G8M1H7"/>
<dbReference type="CDD" id="cd00405">
    <property type="entry name" value="PRAI"/>
    <property type="match status" value="1"/>
</dbReference>
<evidence type="ECO:0000256" key="7">
    <source>
        <dbReference type="ARBA" id="ARBA00022822"/>
    </source>
</evidence>
<evidence type="ECO:0000256" key="2">
    <source>
        <dbReference type="ARBA" id="ARBA00004664"/>
    </source>
</evidence>
<evidence type="ECO:0000256" key="9">
    <source>
        <dbReference type="ARBA" id="ARBA00023235"/>
    </source>
</evidence>
<dbReference type="EMBL" id="CP003065">
    <property type="protein sequence ID" value="AEV69192.1"/>
    <property type="molecule type" value="Genomic_DNA"/>
</dbReference>
<dbReference type="PANTHER" id="PTHR42894">
    <property type="entry name" value="N-(5'-PHOSPHORIBOSYL)ANTHRANILATE ISOMERASE"/>
    <property type="match status" value="1"/>
</dbReference>
<evidence type="ECO:0000256" key="10">
    <source>
        <dbReference type="HAMAP-Rule" id="MF_00135"/>
    </source>
</evidence>
<evidence type="ECO:0000259" key="11">
    <source>
        <dbReference type="Pfam" id="PF00697"/>
    </source>
</evidence>
<dbReference type="Pfam" id="PF00697">
    <property type="entry name" value="PRAI"/>
    <property type="match status" value="1"/>
</dbReference>
<dbReference type="OrthoDB" id="9786954at2"/>
<evidence type="ECO:0000256" key="1">
    <source>
        <dbReference type="ARBA" id="ARBA00001164"/>
    </source>
</evidence>
<dbReference type="EC" id="5.3.1.24" evidence="4 10"/>
<evidence type="ECO:0000313" key="12">
    <source>
        <dbReference type="EMBL" id="AEV69192.1"/>
    </source>
</evidence>
<proteinExistence type="inferred from homology"/>
<reference evidence="12" key="1">
    <citation type="submission" date="2011-12" db="EMBL/GenBank/DDBJ databases">
        <authorList>
            <consortium name="US DOE Joint Genome Institute"/>
            <person name="Lucas S."/>
            <person name="Han J."/>
            <person name="Lapidus A."/>
            <person name="Cheng J.-F."/>
            <person name="Goodwin L."/>
            <person name="Pitluck S."/>
            <person name="Peters L."/>
            <person name="Teshima H."/>
            <person name="Detter J.C."/>
            <person name="Han C."/>
            <person name="Tapia R."/>
            <person name="Land M."/>
            <person name="Hauser L."/>
            <person name="Kyrpides N."/>
            <person name="Ivanova N."/>
            <person name="Pagani I."/>
            <person name="Kitzmiller T."/>
            <person name="Lynd L."/>
            <person name="Izquierdo J."/>
            <person name="Woyke T."/>
        </authorList>
    </citation>
    <scope>NUCLEOTIDE SEQUENCE</scope>
    <source>
        <strain evidence="12">DSM 19732</strain>
    </source>
</reference>
<keyword evidence="13" id="KW-1185">Reference proteome</keyword>
<dbReference type="HAMAP" id="MF_00135">
    <property type="entry name" value="PRAI"/>
    <property type="match status" value="1"/>
</dbReference>
<dbReference type="Proteomes" id="UP000005435">
    <property type="component" value="Chromosome"/>
</dbReference>
<protein>
    <recommendedName>
        <fullName evidence="5 10">N-(5'-phosphoribosyl)anthranilate isomerase</fullName>
        <shortName evidence="10">PRAI</shortName>
        <ecNumber evidence="4 10">5.3.1.24</ecNumber>
    </recommendedName>
</protein>
<dbReference type="PANTHER" id="PTHR42894:SF1">
    <property type="entry name" value="N-(5'-PHOSPHORIBOSYL)ANTHRANILATE ISOMERASE"/>
    <property type="match status" value="1"/>
</dbReference>
<dbReference type="UniPathway" id="UPA00035">
    <property type="reaction ID" value="UER00042"/>
</dbReference>
<comment type="pathway">
    <text evidence="2 10">Amino-acid biosynthesis; L-tryptophan biosynthesis; L-tryptophan from chorismate: step 3/5.</text>
</comment>
<feature type="domain" description="N-(5'phosphoribosyl) anthranilate isomerase (PRAI)" evidence="11">
    <location>
        <begin position="4"/>
        <end position="204"/>
    </location>
</feature>
<evidence type="ECO:0000256" key="8">
    <source>
        <dbReference type="ARBA" id="ARBA00023141"/>
    </source>
</evidence>
<accession>G8M1H7</accession>
<evidence type="ECO:0000256" key="6">
    <source>
        <dbReference type="ARBA" id="ARBA00022605"/>
    </source>
</evidence>
<evidence type="ECO:0000256" key="3">
    <source>
        <dbReference type="ARBA" id="ARBA00007571"/>
    </source>
</evidence>
<dbReference type="InterPro" id="IPR011060">
    <property type="entry name" value="RibuloseP-bd_barrel"/>
</dbReference>
<dbReference type="KEGG" id="ccl:Clocl_2626"/>
<dbReference type="STRING" id="720554.Clocl_2626"/>
<keyword evidence="7 10" id="KW-0822">Tryptophan biosynthesis</keyword>
<comment type="catalytic activity">
    <reaction evidence="1 10">
        <text>N-(5-phospho-beta-D-ribosyl)anthranilate = 1-(2-carboxyphenylamino)-1-deoxy-D-ribulose 5-phosphate</text>
        <dbReference type="Rhea" id="RHEA:21540"/>
        <dbReference type="ChEBI" id="CHEBI:18277"/>
        <dbReference type="ChEBI" id="CHEBI:58613"/>
        <dbReference type="EC" id="5.3.1.24"/>
    </reaction>
</comment>
<name>G8M1H7_ACECE</name>
<keyword evidence="8 10" id="KW-0057">Aromatic amino acid biosynthesis</keyword>
<dbReference type="eggNOG" id="COG0135">
    <property type="taxonomic scope" value="Bacteria"/>
</dbReference>
<sequence>MTKIKICGIKRSEDVQYVNKYLPDYIGFVFAESKRKVSMEQAVKLRNELDPRIKAVGVFVNEDMDKVAETALKCRLDCIQLHGDENGQYVEDLRDLLKSQSDIEIWKAIRIKDEKSLFILDEYEVDTFVLDTFVEGTYGGAGKVFDWKLAKLAKSFGKIIVAGGLSSDNVSDAIELVMPYGVDVSSNVEIDGVKDEEKIRCFIEKVRSHFMLKR</sequence>
<dbReference type="RefSeq" id="WP_014255753.1">
    <property type="nucleotide sequence ID" value="NC_016627.1"/>
</dbReference>
<organism evidence="12 13">
    <name type="scientific">Acetivibrio clariflavus (strain DSM 19732 / NBRC 101661 / EBR45)</name>
    <name type="common">Clostridium clariflavum</name>
    <dbReference type="NCBI Taxonomy" id="720554"/>
    <lineage>
        <taxon>Bacteria</taxon>
        <taxon>Bacillati</taxon>
        <taxon>Bacillota</taxon>
        <taxon>Clostridia</taxon>
        <taxon>Eubacteriales</taxon>
        <taxon>Oscillospiraceae</taxon>
        <taxon>Acetivibrio</taxon>
    </lineage>
</organism>
<dbReference type="SUPFAM" id="SSF51366">
    <property type="entry name" value="Ribulose-phoshate binding barrel"/>
    <property type="match status" value="1"/>
</dbReference>
<dbReference type="FunFam" id="3.20.20.70:FF:000075">
    <property type="entry name" value="Tryptophan biosynthesis protein TRP1"/>
    <property type="match status" value="1"/>
</dbReference>
<dbReference type="GO" id="GO:0004640">
    <property type="term" value="F:phosphoribosylanthranilate isomerase activity"/>
    <property type="evidence" value="ECO:0007669"/>
    <property type="project" value="UniProtKB-UniRule"/>
</dbReference>
<keyword evidence="6 10" id="KW-0028">Amino-acid biosynthesis</keyword>
<dbReference type="HOGENOM" id="CLU_076364_1_0_9"/>
<evidence type="ECO:0000256" key="4">
    <source>
        <dbReference type="ARBA" id="ARBA00012572"/>
    </source>
</evidence>
<keyword evidence="9 10" id="KW-0413">Isomerase</keyword>
<dbReference type="Gene3D" id="3.20.20.70">
    <property type="entry name" value="Aldolase class I"/>
    <property type="match status" value="1"/>
</dbReference>
<dbReference type="InterPro" id="IPR013785">
    <property type="entry name" value="Aldolase_TIM"/>
</dbReference>
<comment type="similarity">
    <text evidence="3 10">Belongs to the TrpF family.</text>
</comment>
<dbReference type="GO" id="GO:0000162">
    <property type="term" value="P:L-tryptophan biosynthetic process"/>
    <property type="evidence" value="ECO:0007669"/>
    <property type="project" value="UniProtKB-UniRule"/>
</dbReference>
<evidence type="ECO:0000256" key="5">
    <source>
        <dbReference type="ARBA" id="ARBA00022272"/>
    </source>
</evidence>
<dbReference type="InterPro" id="IPR001240">
    <property type="entry name" value="PRAI_dom"/>
</dbReference>
<reference evidence="12" key="2">
    <citation type="journal article" date="2012" name="Stand. Genomic Sci.">
        <title>Complete Genome Sequence of Clostridium clariflavum DSM 19732.</title>
        <authorList>
            <person name="Izquierdo J.A."/>
            <person name="Goodwin L."/>
            <person name="Davenport K.W."/>
            <person name="Teshima H."/>
            <person name="Bruce D."/>
            <person name="Detter C."/>
            <person name="Tapia R."/>
            <person name="Han S."/>
            <person name="Land M."/>
            <person name="Hauser L."/>
            <person name="Jeffries C.D."/>
            <person name="Han J."/>
            <person name="Pitluck S."/>
            <person name="Nolan M."/>
            <person name="Chen A."/>
            <person name="Huntemann M."/>
            <person name="Mavromatis K."/>
            <person name="Mikhailova N."/>
            <person name="Liolios K."/>
            <person name="Woyke T."/>
            <person name="Lynd L.R."/>
        </authorList>
    </citation>
    <scope>NUCLEOTIDE SEQUENCE [LARGE SCALE GENOMIC DNA]</scope>
    <source>
        <strain evidence="12">DSM 19732</strain>
    </source>
</reference>
<dbReference type="InterPro" id="IPR044643">
    <property type="entry name" value="TrpF_fam"/>
</dbReference>
<evidence type="ECO:0000313" key="13">
    <source>
        <dbReference type="Proteomes" id="UP000005435"/>
    </source>
</evidence>
<gene>
    <name evidence="10" type="primary">trpF</name>
    <name evidence="12" type="ordered locus">Clocl_2626</name>
</gene>